<evidence type="ECO:0000256" key="5">
    <source>
        <dbReference type="SAM" id="SignalP"/>
    </source>
</evidence>
<gene>
    <name evidence="7" type="ORF">BRX40_15315</name>
</gene>
<dbReference type="PANTHER" id="PTHR37423:SF2">
    <property type="entry name" value="MEMBRANE-BOUND LYTIC MUREIN TRANSGLYCOSYLASE C"/>
    <property type="match status" value="1"/>
</dbReference>
<sequence length="591" mass="64711">MLFLAAISALALTAPAVAHAADESAPMERERRADKDGVPEQLDRSERESYRAVFAAIREARWADAQLRLDAMRPGLLHATARAELYLAKGSPKVELPQLLALLNEAPELPQAEQIARLARTRGATELPALPVAKRMVWHNAAPARIRYKATPAADAAAMQVVLAMQPLIKADDATGAETLIESRGPELSPEVLTEWRQRVAWMYYTTGRDADARRVAAKAQAGSGEFAPLADWVQGLAAWRQKDCATAQAAFTSVAQRAADIEKRTAGLYWASRADMACGRPDLVSTRLKNAAQHGETFYGLLARQMLGMKEAPVRPEKFVSSDWKAIERRPNVRVAAALVEIGEDNLASDVIRYQARIGDAREHTALTRLAARLALPATQLWLTHNCPPGASPLEEARYPAPDWTPDGGWRIDKSLVFAHALQESRFNRTVESPAGAYGLMQIKSGAAIDVGRRRGLTIGRGDLSRPSTNMEVGQSYIEQLRDQSFTGGLLPKVIAAYNAGPTPVTNWNYQIRDNGDPLLYIESIPYWETRGYVMTVLRNYWMYEKNDGRDSASRAAITQGLWPKVPGRNGGGAVRVQATASLSSVTSAN</sequence>
<dbReference type="Pfam" id="PF01464">
    <property type="entry name" value="SLT"/>
    <property type="match status" value="1"/>
</dbReference>
<dbReference type="STRING" id="93064.BRX40_15315"/>
<dbReference type="InterPro" id="IPR008939">
    <property type="entry name" value="Lytic_TGlycosylase_superhlx_U"/>
</dbReference>
<protein>
    <submittedName>
        <fullName evidence="7">Lytic transglycosylase</fullName>
    </submittedName>
</protein>
<evidence type="ECO:0000256" key="1">
    <source>
        <dbReference type="ARBA" id="ARBA00007734"/>
    </source>
</evidence>
<feature type="chain" id="PRO_5009867444" evidence="5">
    <location>
        <begin position="21"/>
        <end position="591"/>
    </location>
</feature>
<dbReference type="KEGG" id="skr:BRX40_15315"/>
<dbReference type="AlphaFoldDB" id="A0A1L6JGK0"/>
<name>A0A1L6JGK0_9SPHN</name>
<dbReference type="GO" id="GO:0004553">
    <property type="term" value="F:hydrolase activity, hydrolyzing O-glycosyl compounds"/>
    <property type="evidence" value="ECO:0007669"/>
    <property type="project" value="InterPro"/>
</dbReference>
<dbReference type="PANTHER" id="PTHR37423">
    <property type="entry name" value="SOLUBLE LYTIC MUREIN TRANSGLYCOSYLASE-RELATED"/>
    <property type="match status" value="1"/>
</dbReference>
<comment type="similarity">
    <text evidence="1">Belongs to the transglycosylase Slt family.</text>
</comment>
<evidence type="ECO:0000256" key="4">
    <source>
        <dbReference type="SAM" id="MobiDB-lite"/>
    </source>
</evidence>
<accession>A0A1L6JGK0</accession>
<evidence type="ECO:0000256" key="2">
    <source>
        <dbReference type="ARBA" id="ARBA00009387"/>
    </source>
</evidence>
<dbReference type="SUPFAM" id="SSF48435">
    <property type="entry name" value="Bacterial muramidases"/>
    <property type="match status" value="1"/>
</dbReference>
<reference evidence="8" key="1">
    <citation type="submission" date="2016-12" db="EMBL/GenBank/DDBJ databases">
        <title>Whole genome sequencing of Sphingomonas sp. ABOJV.</title>
        <authorList>
            <person name="Conlan S."/>
            <person name="Thomas P.J."/>
            <person name="Mullikin J."/>
            <person name="Palmore T.N."/>
            <person name="Frank K.M."/>
            <person name="Segre J.A."/>
        </authorList>
    </citation>
    <scope>NUCLEOTIDE SEQUENCE [LARGE SCALE GENOMIC DNA]</scope>
    <source>
        <strain evidence="8">ABOJV</strain>
    </source>
</reference>
<proteinExistence type="inferred from homology"/>
<evidence type="ECO:0000256" key="3">
    <source>
        <dbReference type="ARBA" id="ARBA00022729"/>
    </source>
</evidence>
<dbReference type="SUPFAM" id="SSF53955">
    <property type="entry name" value="Lysozyme-like"/>
    <property type="match status" value="1"/>
</dbReference>
<dbReference type="InterPro" id="IPR008258">
    <property type="entry name" value="Transglycosylase_SLT_dom_1"/>
</dbReference>
<dbReference type="Proteomes" id="UP000185161">
    <property type="component" value="Chromosome"/>
</dbReference>
<feature type="domain" description="Transglycosylase SLT" evidence="6">
    <location>
        <begin position="411"/>
        <end position="512"/>
    </location>
</feature>
<dbReference type="EMBL" id="CP018820">
    <property type="protein sequence ID" value="APR55086.1"/>
    <property type="molecule type" value="Genomic_DNA"/>
</dbReference>
<dbReference type="Gene3D" id="1.10.530.10">
    <property type="match status" value="1"/>
</dbReference>
<feature type="region of interest" description="Disordered" evidence="4">
    <location>
        <begin position="20"/>
        <end position="44"/>
    </location>
</feature>
<comment type="similarity">
    <text evidence="2">Belongs to the virb1 family.</text>
</comment>
<evidence type="ECO:0000313" key="7">
    <source>
        <dbReference type="EMBL" id="APR55086.1"/>
    </source>
</evidence>
<evidence type="ECO:0000313" key="8">
    <source>
        <dbReference type="Proteomes" id="UP000185161"/>
    </source>
</evidence>
<dbReference type="InterPro" id="IPR023346">
    <property type="entry name" value="Lysozyme-like_dom_sf"/>
</dbReference>
<dbReference type="GO" id="GO:0042597">
    <property type="term" value="C:periplasmic space"/>
    <property type="evidence" value="ECO:0007669"/>
    <property type="project" value="InterPro"/>
</dbReference>
<feature type="signal peptide" evidence="5">
    <location>
        <begin position="1"/>
        <end position="20"/>
    </location>
</feature>
<evidence type="ECO:0000259" key="6">
    <source>
        <dbReference type="Pfam" id="PF01464"/>
    </source>
</evidence>
<keyword evidence="8" id="KW-1185">Reference proteome</keyword>
<organism evidence="7 8">
    <name type="scientific">Sphingomonas koreensis</name>
    <dbReference type="NCBI Taxonomy" id="93064"/>
    <lineage>
        <taxon>Bacteria</taxon>
        <taxon>Pseudomonadati</taxon>
        <taxon>Pseudomonadota</taxon>
        <taxon>Alphaproteobacteria</taxon>
        <taxon>Sphingomonadales</taxon>
        <taxon>Sphingomonadaceae</taxon>
        <taxon>Sphingomonas</taxon>
    </lineage>
</organism>
<keyword evidence="3 5" id="KW-0732">Signal</keyword>
<dbReference type="CDD" id="cd13401">
    <property type="entry name" value="Slt70-like"/>
    <property type="match status" value="1"/>
</dbReference>